<dbReference type="AlphaFoldDB" id="A0A6A6GWY1"/>
<dbReference type="EMBL" id="ML991843">
    <property type="protein sequence ID" value="KAF2230306.1"/>
    <property type="molecule type" value="Genomic_DNA"/>
</dbReference>
<gene>
    <name evidence="3" type="ORF">EV356DRAFT_570414</name>
</gene>
<evidence type="ECO:0000313" key="4">
    <source>
        <dbReference type="Proteomes" id="UP000800092"/>
    </source>
</evidence>
<dbReference type="Pfam" id="PF04938">
    <property type="entry name" value="SIP1"/>
    <property type="match status" value="1"/>
</dbReference>
<dbReference type="OrthoDB" id="428895at2759"/>
<dbReference type="Gene3D" id="1.20.58.1070">
    <property type="match status" value="1"/>
</dbReference>
<feature type="region of interest" description="Disordered" evidence="2">
    <location>
        <begin position="133"/>
        <end position="155"/>
    </location>
</feature>
<dbReference type="PANTHER" id="PTHR12794:SF0">
    <property type="entry name" value="GEM-ASSOCIATED PROTEIN 2"/>
    <property type="match status" value="1"/>
</dbReference>
<dbReference type="GO" id="GO:0005634">
    <property type="term" value="C:nucleus"/>
    <property type="evidence" value="ECO:0007669"/>
    <property type="project" value="TreeGrafter"/>
</dbReference>
<name>A0A6A6GWY1_VIRVR</name>
<proteinExistence type="inferred from homology"/>
<feature type="compositionally biased region" description="Polar residues" evidence="2">
    <location>
        <begin position="40"/>
        <end position="58"/>
    </location>
</feature>
<dbReference type="GO" id="GO:0000387">
    <property type="term" value="P:spliceosomal snRNP assembly"/>
    <property type="evidence" value="ECO:0007669"/>
    <property type="project" value="InterPro"/>
</dbReference>
<reference evidence="3" key="1">
    <citation type="journal article" date="2020" name="Stud. Mycol.">
        <title>101 Dothideomycetes genomes: a test case for predicting lifestyles and emergence of pathogens.</title>
        <authorList>
            <person name="Haridas S."/>
            <person name="Albert R."/>
            <person name="Binder M."/>
            <person name="Bloem J."/>
            <person name="Labutti K."/>
            <person name="Salamov A."/>
            <person name="Andreopoulos B."/>
            <person name="Baker S."/>
            <person name="Barry K."/>
            <person name="Bills G."/>
            <person name="Bluhm B."/>
            <person name="Cannon C."/>
            <person name="Castanera R."/>
            <person name="Culley D."/>
            <person name="Daum C."/>
            <person name="Ezra D."/>
            <person name="Gonzalez J."/>
            <person name="Henrissat B."/>
            <person name="Kuo A."/>
            <person name="Liang C."/>
            <person name="Lipzen A."/>
            <person name="Lutzoni F."/>
            <person name="Magnuson J."/>
            <person name="Mondo S."/>
            <person name="Nolan M."/>
            <person name="Ohm R."/>
            <person name="Pangilinan J."/>
            <person name="Park H.-J."/>
            <person name="Ramirez L."/>
            <person name="Alfaro M."/>
            <person name="Sun H."/>
            <person name="Tritt A."/>
            <person name="Yoshinaga Y."/>
            <person name="Zwiers L.-H."/>
            <person name="Turgeon B."/>
            <person name="Goodwin S."/>
            <person name="Spatafora J."/>
            <person name="Crous P."/>
            <person name="Grigoriev I."/>
        </authorList>
    </citation>
    <scope>NUCLEOTIDE SEQUENCE</scope>
    <source>
        <strain evidence="3">Tuck. ex Michener</strain>
    </source>
</reference>
<sequence>MSSLKRKDQGVTEDGAPYIKRQRPSLHNEDADKAGRGQKRSTYNGGSSTSRADATTGQKPFFPGLDDGDNEELFYGPASDGLEYLRMVRTEARGVPDLLVSADQAFSESDAHKGWYSDGAYIAWPVLGPQLPTPARRNEAPEVSYNRRNSSSQVDEYEIEDDRLDTTDDSTPLPTFNASRTPQSVYHEKLLSEFRSQRDHLHQSPPQDLLEAATSSDLLADLVNPETSLSLFKRNLYAKPPSPLQLALMDVETVLEALEIFTSRCVRRSKHIRRPPSAWIWGLLARLAGWMGQLRTEDIGVVRALAKMAKDWVSVVEDRPGDHGKKLEDEVEDGEAKEIENDDGTSVGDAEGENLLLNTRVTLDMILTVVGEVFGQRDLLEFREIW</sequence>
<dbReference type="GO" id="GO:0032797">
    <property type="term" value="C:SMN complex"/>
    <property type="evidence" value="ECO:0007669"/>
    <property type="project" value="TreeGrafter"/>
</dbReference>
<evidence type="ECO:0000256" key="2">
    <source>
        <dbReference type="SAM" id="MobiDB-lite"/>
    </source>
</evidence>
<feature type="compositionally biased region" description="Basic and acidic residues" evidence="2">
    <location>
        <begin position="26"/>
        <end position="35"/>
    </location>
</feature>
<protein>
    <submittedName>
        <fullName evidence="3">Uncharacterized protein</fullName>
    </submittedName>
</protein>
<dbReference type="InterPro" id="IPR035426">
    <property type="entry name" value="Gemin2/Brr1"/>
</dbReference>
<evidence type="ECO:0000313" key="3">
    <source>
        <dbReference type="EMBL" id="KAF2230306.1"/>
    </source>
</evidence>
<dbReference type="PANTHER" id="PTHR12794">
    <property type="entry name" value="GEMIN2"/>
    <property type="match status" value="1"/>
</dbReference>
<dbReference type="Proteomes" id="UP000800092">
    <property type="component" value="Unassembled WGS sequence"/>
</dbReference>
<comment type="similarity">
    <text evidence="1">Belongs to the gemin-2 family.</text>
</comment>
<feature type="region of interest" description="Disordered" evidence="2">
    <location>
        <begin position="320"/>
        <end position="350"/>
    </location>
</feature>
<accession>A0A6A6GWY1</accession>
<feature type="compositionally biased region" description="Basic and acidic residues" evidence="2">
    <location>
        <begin position="320"/>
        <end position="339"/>
    </location>
</feature>
<organism evidence="3 4">
    <name type="scientific">Viridothelium virens</name>
    <name type="common">Speckled blister lichen</name>
    <name type="synonym">Trypethelium virens</name>
    <dbReference type="NCBI Taxonomy" id="1048519"/>
    <lineage>
        <taxon>Eukaryota</taxon>
        <taxon>Fungi</taxon>
        <taxon>Dikarya</taxon>
        <taxon>Ascomycota</taxon>
        <taxon>Pezizomycotina</taxon>
        <taxon>Dothideomycetes</taxon>
        <taxon>Dothideomycetes incertae sedis</taxon>
        <taxon>Trypetheliales</taxon>
        <taxon>Trypetheliaceae</taxon>
        <taxon>Viridothelium</taxon>
    </lineage>
</organism>
<feature type="compositionally biased region" description="Basic and acidic residues" evidence="2">
    <location>
        <begin position="1"/>
        <end position="10"/>
    </location>
</feature>
<keyword evidence="4" id="KW-1185">Reference proteome</keyword>
<evidence type="ECO:0000256" key="1">
    <source>
        <dbReference type="ARBA" id="ARBA00025758"/>
    </source>
</evidence>
<feature type="region of interest" description="Disordered" evidence="2">
    <location>
        <begin position="1"/>
        <end position="73"/>
    </location>
</feature>